<keyword evidence="2" id="KW-0812">Transmembrane</keyword>
<dbReference type="EMBL" id="GBHO01032930">
    <property type="protein sequence ID" value="JAG10674.1"/>
    <property type="molecule type" value="Transcribed_RNA"/>
</dbReference>
<feature type="region of interest" description="Disordered" evidence="1">
    <location>
        <begin position="339"/>
        <end position="395"/>
    </location>
</feature>
<evidence type="ECO:0000313" key="3">
    <source>
        <dbReference type="EMBL" id="JAG10674.1"/>
    </source>
</evidence>
<feature type="compositionally biased region" description="Polar residues" evidence="1">
    <location>
        <begin position="367"/>
        <end position="381"/>
    </location>
</feature>
<evidence type="ECO:0000256" key="1">
    <source>
        <dbReference type="SAM" id="MobiDB-lite"/>
    </source>
</evidence>
<evidence type="ECO:0000256" key="2">
    <source>
        <dbReference type="SAM" id="Phobius"/>
    </source>
</evidence>
<feature type="region of interest" description="Disordered" evidence="1">
    <location>
        <begin position="473"/>
        <end position="509"/>
    </location>
</feature>
<reference evidence="4" key="3">
    <citation type="journal article" date="2016" name="Gigascience">
        <title>De novo construction of an expanded transcriptome assembly for the western tarnished plant bug, Lygus hesperus.</title>
        <authorList>
            <person name="Tassone E.E."/>
            <person name="Geib S.M."/>
            <person name="Hall B."/>
            <person name="Fabrick J.A."/>
            <person name="Brent C.S."/>
            <person name="Hull J.J."/>
        </authorList>
    </citation>
    <scope>NUCLEOTIDE SEQUENCE</scope>
</reference>
<keyword evidence="2" id="KW-1133">Transmembrane helix</keyword>
<sequence length="775" mass="85688">MFLSQGGATDAETTATHVPLNPPWYHSLLRILRHGSPLSAAAAANTTANSTSNSNYLFIITCSINIVLQLLFTFTGIYALVLLVLHLSQPRVCNCLPTYLVYILAFTSTVVHSYIMYTLFHSGMRLLFLFWYYPFLRTPLHARLRQRLSQLTTQHYHQPPSDNLQALRQPSTADSTANDVLYAPQTVDTANTEGPAVRGAISTGGPTHLHRPIPEITSRSEALFRFQILQKYLNVQFDIPSHRMTDHELVVAIVKMIRFACETKFYSTNIFIFDQKYPNTPCIPIAMILDRNENSYSIRAAPNAVASSLDADAGAGADVDADASTSNVDGTLTACGNNNDVGVSHQTSPNSTVSPPSYHSSEVCVKQPSSLDPANSVATSNPHPPTSLLRPHPSSVHPILPVSTAYRDGLTSTCDVQPNVDEDAVPITPPTCLQGLNVSMHTPHHVSSPHFNPFTERFFHAASSTLSAASSSSSSLSSPALAAQDTVGNTDTRTTSNTTPGTANATGNITTATNTPLIATSIPSTAPFRLQQRIATYKWFYIHLLHIPDSDLGGLYGEISTVTHSTRPASMLTFYRLKRYKPLTTIRLGTACDRPQLNSANFKSQNQVDDRAQEDLCLICCLPLWPEEFQYFMQQWIEIPTKHSRKSYFFNRLLHRQHSSASLLLHCFTGNSRHPNSNTISQQVDQTLRLDPRSPRSRTPIYSRHEVVSICAASGHARMHAQCADDWLYHLSISQTHAKCPICRLSLPLVVDIVKYVRQVMSVIDLIRLPYHSVD</sequence>
<name>A0A0A9WSC1_LYGHE</name>
<proteinExistence type="predicted"/>
<feature type="compositionally biased region" description="Polar residues" evidence="1">
    <location>
        <begin position="339"/>
        <end position="360"/>
    </location>
</feature>
<dbReference type="AlphaFoldDB" id="A0A0A9WSC1"/>
<organism evidence="3">
    <name type="scientific">Lygus hesperus</name>
    <name type="common">Western plant bug</name>
    <dbReference type="NCBI Taxonomy" id="30085"/>
    <lineage>
        <taxon>Eukaryota</taxon>
        <taxon>Metazoa</taxon>
        <taxon>Ecdysozoa</taxon>
        <taxon>Arthropoda</taxon>
        <taxon>Hexapoda</taxon>
        <taxon>Insecta</taxon>
        <taxon>Pterygota</taxon>
        <taxon>Neoptera</taxon>
        <taxon>Paraneoptera</taxon>
        <taxon>Hemiptera</taxon>
        <taxon>Heteroptera</taxon>
        <taxon>Panheteroptera</taxon>
        <taxon>Cimicomorpha</taxon>
        <taxon>Miridae</taxon>
        <taxon>Mirini</taxon>
        <taxon>Lygus</taxon>
    </lineage>
</organism>
<reference evidence="3" key="2">
    <citation type="submission" date="2014-07" db="EMBL/GenBank/DDBJ databases">
        <authorList>
            <person name="Hull J."/>
        </authorList>
    </citation>
    <scope>NUCLEOTIDE SEQUENCE</scope>
</reference>
<feature type="transmembrane region" description="Helical" evidence="2">
    <location>
        <begin position="56"/>
        <end position="87"/>
    </location>
</feature>
<dbReference type="EMBL" id="GDHC01007320">
    <property type="protein sequence ID" value="JAQ11309.1"/>
    <property type="molecule type" value="Transcribed_RNA"/>
</dbReference>
<accession>A0A0A9WSC1</accession>
<protein>
    <submittedName>
        <fullName evidence="3">Large proline-rich protein bag6-A</fullName>
    </submittedName>
</protein>
<gene>
    <name evidence="3" type="primary">Bag6-a</name>
    <name evidence="3" type="ORF">CM83_84281</name>
    <name evidence="4" type="ORF">g.190</name>
</gene>
<evidence type="ECO:0000313" key="4">
    <source>
        <dbReference type="EMBL" id="JAQ11309.1"/>
    </source>
</evidence>
<reference evidence="3" key="1">
    <citation type="journal article" date="2014" name="PLoS ONE">
        <title>Transcriptome-Based Identification of ABC Transporters in the Western Tarnished Plant Bug Lygus hesperus.</title>
        <authorList>
            <person name="Hull J.J."/>
            <person name="Chaney K."/>
            <person name="Geib S.M."/>
            <person name="Fabrick J.A."/>
            <person name="Brent C.S."/>
            <person name="Walsh D."/>
            <person name="Lavine L.C."/>
        </authorList>
    </citation>
    <scope>NUCLEOTIDE SEQUENCE</scope>
</reference>
<feature type="transmembrane region" description="Helical" evidence="2">
    <location>
        <begin position="99"/>
        <end position="117"/>
    </location>
</feature>
<keyword evidence="2" id="KW-0472">Membrane</keyword>